<comment type="caution">
    <text evidence="3">The sequence shown here is derived from an EMBL/GenBank/DDBJ whole genome shotgun (WGS) entry which is preliminary data.</text>
</comment>
<organism evidence="3 4">
    <name type="scientific">Embleya hyalina</name>
    <dbReference type="NCBI Taxonomy" id="516124"/>
    <lineage>
        <taxon>Bacteria</taxon>
        <taxon>Bacillati</taxon>
        <taxon>Actinomycetota</taxon>
        <taxon>Actinomycetes</taxon>
        <taxon>Kitasatosporales</taxon>
        <taxon>Streptomycetaceae</taxon>
        <taxon>Embleya</taxon>
    </lineage>
</organism>
<keyword evidence="4" id="KW-1185">Reference proteome</keyword>
<dbReference type="InterPro" id="IPR012340">
    <property type="entry name" value="NA-bd_OB-fold"/>
</dbReference>
<dbReference type="EMBL" id="BIFH01000035">
    <property type="protein sequence ID" value="GCD99901.1"/>
    <property type="molecule type" value="Genomic_DNA"/>
</dbReference>
<reference evidence="3 4" key="1">
    <citation type="submission" date="2018-12" db="EMBL/GenBank/DDBJ databases">
        <title>Draft genome sequence of Embleya hyalina NBRC 13850T.</title>
        <authorList>
            <person name="Komaki H."/>
            <person name="Hosoyama A."/>
            <person name="Kimura A."/>
            <person name="Ichikawa N."/>
            <person name="Tamura T."/>
        </authorList>
    </citation>
    <scope>NUCLEOTIDE SEQUENCE [LARGE SCALE GENOMIC DNA]</scope>
    <source>
        <strain evidence="3 4">NBRC 13850</strain>
    </source>
</reference>
<evidence type="ECO:0000256" key="1">
    <source>
        <dbReference type="SAM" id="MobiDB-lite"/>
    </source>
</evidence>
<dbReference type="GO" id="GO:0000932">
    <property type="term" value="C:P-body"/>
    <property type="evidence" value="ECO:0007669"/>
    <property type="project" value="TreeGrafter"/>
</dbReference>
<evidence type="ECO:0000313" key="4">
    <source>
        <dbReference type="Proteomes" id="UP000286931"/>
    </source>
</evidence>
<feature type="region of interest" description="Disordered" evidence="1">
    <location>
        <begin position="470"/>
        <end position="511"/>
    </location>
</feature>
<dbReference type="Pfam" id="PF00773">
    <property type="entry name" value="RNB"/>
    <property type="match status" value="1"/>
</dbReference>
<dbReference type="PANTHER" id="PTHR23355">
    <property type="entry name" value="RIBONUCLEASE"/>
    <property type="match status" value="1"/>
</dbReference>
<dbReference type="PANTHER" id="PTHR23355:SF42">
    <property type="entry name" value="RIBONUCLEASE II, CHLOROPLASTIC_MITOCHONDRIAL"/>
    <property type="match status" value="1"/>
</dbReference>
<dbReference type="GO" id="GO:0000175">
    <property type="term" value="F:3'-5'-RNA exonuclease activity"/>
    <property type="evidence" value="ECO:0007669"/>
    <property type="project" value="TreeGrafter"/>
</dbReference>
<dbReference type="SUPFAM" id="SSF50249">
    <property type="entry name" value="Nucleic acid-binding proteins"/>
    <property type="match status" value="1"/>
</dbReference>
<dbReference type="AlphaFoldDB" id="A0A401YZ83"/>
<dbReference type="GO" id="GO:0006402">
    <property type="term" value="P:mRNA catabolic process"/>
    <property type="evidence" value="ECO:0007669"/>
    <property type="project" value="TreeGrafter"/>
</dbReference>
<dbReference type="Proteomes" id="UP000286931">
    <property type="component" value="Unassembled WGS sequence"/>
</dbReference>
<dbReference type="InterPro" id="IPR040596">
    <property type="entry name" value="RNase_II_C_S1"/>
</dbReference>
<name>A0A401YZ83_9ACTN</name>
<protein>
    <submittedName>
        <fullName evidence="3">Ribonuclease R</fullName>
    </submittedName>
</protein>
<sequence>MPRRHLHIRSADGDLLRAGFARLRTDLALPGAFSPEVLAEADVAVRRGPTSTRRDLTGLPFLTIDPAESMDLDQAMHLARRDGGYRVHYAIADVAAWVTPGGALDAETMRRVETLYLPDERIPLHPPALSEAAASLLPGRDRPALVWVLDLDGSGDLVGTDVFRALVRSRARYDYPGVQRAIESGSAAEPLALLAEIGRLREGLEIERGGVSLPIPEQEIVEHGDSWRLEYRAPIPAEGWNAQISLLTGIAAADLMTRAGIGVLRTLPQPAPEALDRVRRVGRALDVAWPEGATYGAVIRSLDPDNPRHAAFLEEATGLLRGAGYTAFDAGAPEQAGHAAVADEYAHVTAPLRRLVDRYAGEICLSLVAGVEVPEWVGARLHELPKAMESGDRRAHEVEREAVSLVEAVVLADHVGDVFDAVVVDLNERGDGGTVQLAEPAVRARFDGPGLGLGERVRVRLTEADDTRRRVRFAPARMDGTADESAGRPRRDSSSEGSAEERPGSTGQGGR</sequence>
<proteinExistence type="predicted"/>
<dbReference type="SMART" id="SM00955">
    <property type="entry name" value="RNB"/>
    <property type="match status" value="1"/>
</dbReference>
<feature type="compositionally biased region" description="Basic and acidic residues" evidence="1">
    <location>
        <begin position="485"/>
        <end position="503"/>
    </location>
</feature>
<dbReference type="InterPro" id="IPR001900">
    <property type="entry name" value="RNase_II/R"/>
</dbReference>
<gene>
    <name evidence="3" type="ORF">EHYA_07625</name>
</gene>
<dbReference type="Pfam" id="PF18614">
    <property type="entry name" value="RNase_II_C_S1"/>
    <property type="match status" value="1"/>
</dbReference>
<dbReference type="InterPro" id="IPR050180">
    <property type="entry name" value="RNR_Ribonuclease"/>
</dbReference>
<feature type="domain" description="RNB" evidence="2">
    <location>
        <begin position="53"/>
        <end position="370"/>
    </location>
</feature>
<evidence type="ECO:0000313" key="3">
    <source>
        <dbReference type="EMBL" id="GCD99901.1"/>
    </source>
</evidence>
<dbReference type="GO" id="GO:0003723">
    <property type="term" value="F:RNA binding"/>
    <property type="evidence" value="ECO:0007669"/>
    <property type="project" value="InterPro"/>
</dbReference>
<evidence type="ECO:0000259" key="2">
    <source>
        <dbReference type="SMART" id="SM00955"/>
    </source>
</evidence>
<accession>A0A401YZ83</accession>